<gene>
    <name evidence="1" type="ORF">GURKE_01670</name>
</gene>
<name>A0A9E7N3J9_9CAUD</name>
<reference evidence="1" key="1">
    <citation type="submission" date="2022-04" db="EMBL/GenBank/DDBJ databases">
        <authorList>
            <person name="Friedrich I."/>
            <person name="Schneider D."/>
            <person name="Poehlein A."/>
            <person name="Hertel R."/>
            <person name="Daniel R."/>
        </authorList>
    </citation>
    <scope>NUCLEOTIDE SEQUENCE</scope>
</reference>
<proteinExistence type="predicted"/>
<organism evidence="1 2">
    <name type="scientific">Brevundimonas phage vB_BpoS-Gurke</name>
    <dbReference type="NCBI Taxonomy" id="2948599"/>
    <lineage>
        <taxon>Viruses</taxon>
        <taxon>Duplodnaviria</taxon>
        <taxon>Heunggongvirae</taxon>
        <taxon>Uroviricota</taxon>
        <taxon>Caudoviricetes</taxon>
        <taxon>Jeanschmidtviridae</taxon>
        <taxon>Kikimoravirus</taxon>
        <taxon>Kikimoravirus gurke</taxon>
    </lineage>
</organism>
<evidence type="ECO:0000313" key="2">
    <source>
        <dbReference type="Proteomes" id="UP001055634"/>
    </source>
</evidence>
<dbReference type="Proteomes" id="UP001055634">
    <property type="component" value="Segment"/>
</dbReference>
<protein>
    <submittedName>
        <fullName evidence="1">Uncharacterized protein</fullName>
    </submittedName>
</protein>
<dbReference type="EMBL" id="ON529850">
    <property type="protein sequence ID" value="UTC28198.1"/>
    <property type="molecule type" value="Genomic_DNA"/>
</dbReference>
<evidence type="ECO:0000313" key="1">
    <source>
        <dbReference type="EMBL" id="UTC28198.1"/>
    </source>
</evidence>
<keyword evidence="2" id="KW-1185">Reference proteome</keyword>
<accession>A0A9E7N3J9</accession>
<sequence>MTKDLEPGTIHGPRIPLRFGSAPTVIHVERREWRTMLHVPGEWVAVNDFSRVDNLIGKRVRLTREGCGGVVKASTEEDVLFDVLLANGILWACGSAKEVEVIDDSHVTDPFKRHRNPFEMALDRHHLLESLGPKARQVWEKARRLRLEIKHDLLMMSDGPARASLLQEFGWTPDDLLETCTYQHERTL</sequence>